<sequence>MEDKVSLAGSPRAGSFPSSSVPLYENRLSIPFFIRLPTATVGAFITGMALGLSHGSKTAGLRFRAENSHRFPTTSTGWYLYHKSKNYHAMLGGIKEGMKMGLKISFWTGSFFLVEEAVDRLRGTKDFMSTVVAGLSISGGFSAWNRFPLPTAARTSKVGLIGGLSYGLVQDALGLARGRRLGYVDFLLGRRYDSTNVNEVHS</sequence>
<keyword evidence="1" id="KW-0812">Transmembrane</keyword>
<keyword evidence="1" id="KW-0472">Membrane</keyword>
<gene>
    <name evidence="2" type="ORF">JMJ35_008448</name>
</gene>
<dbReference type="EMBL" id="JAFEKC020000019">
    <property type="protein sequence ID" value="KAK0509077.1"/>
    <property type="molecule type" value="Genomic_DNA"/>
</dbReference>
<name>A0AA39QTR4_9LECA</name>
<dbReference type="PANTHER" id="PTHR37852:SF1">
    <property type="entry name" value="HIG1 DOMAIN-CONTAINING PROTEIN"/>
    <property type="match status" value="1"/>
</dbReference>
<reference evidence="2" key="1">
    <citation type="submission" date="2023-03" db="EMBL/GenBank/DDBJ databases">
        <title>Complete genome of Cladonia borealis.</title>
        <authorList>
            <person name="Park H."/>
        </authorList>
    </citation>
    <scope>NUCLEOTIDE SEQUENCE</scope>
    <source>
        <strain evidence="2">ANT050790</strain>
    </source>
</reference>
<keyword evidence="1" id="KW-1133">Transmembrane helix</keyword>
<feature type="transmembrane region" description="Helical" evidence="1">
    <location>
        <begin position="32"/>
        <end position="52"/>
    </location>
</feature>
<dbReference type="PANTHER" id="PTHR37852">
    <property type="entry name" value="YALI0B21208P"/>
    <property type="match status" value="1"/>
</dbReference>
<dbReference type="Proteomes" id="UP001166286">
    <property type="component" value="Unassembled WGS sequence"/>
</dbReference>
<accession>A0AA39QTR4</accession>
<evidence type="ECO:0000256" key="1">
    <source>
        <dbReference type="SAM" id="Phobius"/>
    </source>
</evidence>
<proteinExistence type="predicted"/>
<evidence type="ECO:0000313" key="3">
    <source>
        <dbReference type="Proteomes" id="UP001166286"/>
    </source>
</evidence>
<protein>
    <submittedName>
        <fullName evidence="2">Uncharacterized protein</fullName>
    </submittedName>
</protein>
<dbReference type="AlphaFoldDB" id="A0AA39QTR4"/>
<organism evidence="2 3">
    <name type="scientific">Cladonia borealis</name>
    <dbReference type="NCBI Taxonomy" id="184061"/>
    <lineage>
        <taxon>Eukaryota</taxon>
        <taxon>Fungi</taxon>
        <taxon>Dikarya</taxon>
        <taxon>Ascomycota</taxon>
        <taxon>Pezizomycotina</taxon>
        <taxon>Lecanoromycetes</taxon>
        <taxon>OSLEUM clade</taxon>
        <taxon>Lecanoromycetidae</taxon>
        <taxon>Lecanorales</taxon>
        <taxon>Lecanorineae</taxon>
        <taxon>Cladoniaceae</taxon>
        <taxon>Cladonia</taxon>
    </lineage>
</organism>
<comment type="caution">
    <text evidence="2">The sequence shown here is derived from an EMBL/GenBank/DDBJ whole genome shotgun (WGS) entry which is preliminary data.</text>
</comment>
<evidence type="ECO:0000313" key="2">
    <source>
        <dbReference type="EMBL" id="KAK0509077.1"/>
    </source>
</evidence>
<keyword evidence="3" id="KW-1185">Reference proteome</keyword>